<gene>
    <name evidence="2" type="ORF">FALBO_12848</name>
</gene>
<dbReference type="EMBL" id="JAADYS010001956">
    <property type="protein sequence ID" value="KAF4460378.1"/>
    <property type="molecule type" value="Genomic_DNA"/>
</dbReference>
<name>A0A8H4L3A1_9HYPO</name>
<evidence type="ECO:0000313" key="3">
    <source>
        <dbReference type="Proteomes" id="UP000554235"/>
    </source>
</evidence>
<keyword evidence="3" id="KW-1185">Reference proteome</keyword>
<protein>
    <submittedName>
        <fullName evidence="2">Uncharacterized protein</fullName>
    </submittedName>
</protein>
<dbReference type="AlphaFoldDB" id="A0A8H4L3A1"/>
<dbReference type="Proteomes" id="UP000554235">
    <property type="component" value="Unassembled WGS sequence"/>
</dbReference>
<accession>A0A8H4L3A1</accession>
<evidence type="ECO:0000313" key="2">
    <source>
        <dbReference type="EMBL" id="KAF4460378.1"/>
    </source>
</evidence>
<evidence type="ECO:0000256" key="1">
    <source>
        <dbReference type="SAM" id="MobiDB-lite"/>
    </source>
</evidence>
<feature type="region of interest" description="Disordered" evidence="1">
    <location>
        <begin position="49"/>
        <end position="86"/>
    </location>
</feature>
<proteinExistence type="predicted"/>
<reference evidence="2 3" key="1">
    <citation type="submission" date="2020-01" db="EMBL/GenBank/DDBJ databases">
        <title>Identification and distribution of gene clusters putatively required for synthesis of sphingolipid metabolism inhibitors in phylogenetically diverse species of the filamentous fungus Fusarium.</title>
        <authorList>
            <person name="Kim H.-S."/>
            <person name="Busman M."/>
            <person name="Brown D.W."/>
            <person name="Divon H."/>
            <person name="Uhlig S."/>
            <person name="Proctor R.H."/>
        </authorList>
    </citation>
    <scope>NUCLEOTIDE SEQUENCE [LARGE SCALE GENOMIC DNA]</scope>
    <source>
        <strain evidence="2 3">NRRL 20459</strain>
    </source>
</reference>
<sequence>MAQTSGRLNNQYSKFDTCIHVQFGEFDIHLLRLQEAEQELHSAWCDRRSKTPPMAAKDLSPDFLDQQEKAEIGAAGGTDSRGRAST</sequence>
<organism evidence="2 3">
    <name type="scientific">Fusarium albosuccineum</name>
    <dbReference type="NCBI Taxonomy" id="1237068"/>
    <lineage>
        <taxon>Eukaryota</taxon>
        <taxon>Fungi</taxon>
        <taxon>Dikarya</taxon>
        <taxon>Ascomycota</taxon>
        <taxon>Pezizomycotina</taxon>
        <taxon>Sordariomycetes</taxon>
        <taxon>Hypocreomycetidae</taxon>
        <taxon>Hypocreales</taxon>
        <taxon>Nectriaceae</taxon>
        <taxon>Fusarium</taxon>
        <taxon>Fusarium decemcellulare species complex</taxon>
    </lineage>
</organism>
<comment type="caution">
    <text evidence="2">The sequence shown here is derived from an EMBL/GenBank/DDBJ whole genome shotgun (WGS) entry which is preliminary data.</text>
</comment>